<reference evidence="3" key="1">
    <citation type="submission" date="2023-02" db="EMBL/GenBank/DDBJ databases">
        <title>Genome of toxic invasive species Heracleum sosnowskyi carries increased number of genes despite the absence of recent whole-genome duplications.</title>
        <authorList>
            <person name="Schelkunov M."/>
            <person name="Shtratnikova V."/>
            <person name="Makarenko M."/>
            <person name="Klepikova A."/>
            <person name="Omelchenko D."/>
            <person name="Novikova G."/>
            <person name="Obukhova E."/>
            <person name="Bogdanov V."/>
            <person name="Penin A."/>
            <person name="Logacheva M."/>
        </authorList>
    </citation>
    <scope>NUCLEOTIDE SEQUENCE</scope>
    <source>
        <strain evidence="3">Hsosn_3</strain>
        <tissue evidence="3">Leaf</tissue>
    </source>
</reference>
<dbReference type="AlphaFoldDB" id="A0AAD8MBS3"/>
<comment type="caution">
    <text evidence="3">The sequence shown here is derived from an EMBL/GenBank/DDBJ whole genome shotgun (WGS) entry which is preliminary data.</text>
</comment>
<feature type="domain" description="RRM" evidence="2">
    <location>
        <begin position="379"/>
        <end position="455"/>
    </location>
</feature>
<dbReference type="Gene3D" id="3.30.70.330">
    <property type="match status" value="2"/>
</dbReference>
<dbReference type="GO" id="GO:0003723">
    <property type="term" value="F:RNA binding"/>
    <property type="evidence" value="ECO:0007669"/>
    <property type="project" value="UniProtKB-UniRule"/>
</dbReference>
<dbReference type="InterPro" id="IPR000504">
    <property type="entry name" value="RRM_dom"/>
</dbReference>
<dbReference type="Pfam" id="PF00076">
    <property type="entry name" value="RRM_1"/>
    <property type="match status" value="2"/>
</dbReference>
<proteinExistence type="predicted"/>
<dbReference type="PANTHER" id="PTHR32343:SF32">
    <property type="entry name" value="POLYADENYLATE-BINDING PROTEIN-INTERACTING PROTEIN 13"/>
    <property type="match status" value="1"/>
</dbReference>
<dbReference type="InterPro" id="IPR012677">
    <property type="entry name" value="Nucleotide-bd_a/b_plait_sf"/>
</dbReference>
<keyword evidence="1" id="KW-0694">RNA-binding</keyword>
<dbReference type="Proteomes" id="UP001237642">
    <property type="component" value="Unassembled WGS sequence"/>
</dbReference>
<dbReference type="InterPro" id="IPR035979">
    <property type="entry name" value="RBD_domain_sf"/>
</dbReference>
<dbReference type="InterPro" id="IPR034825">
    <property type="entry name" value="CID8-like_RRM2"/>
</dbReference>
<evidence type="ECO:0000313" key="3">
    <source>
        <dbReference type="EMBL" id="KAK1366393.1"/>
    </source>
</evidence>
<sequence length="479" mass="53399">MAFNKSSECDADKSLHQTGSVVGINQSKSSSAENFRLWLSDQSDLVKKMSNDSAVTEQKGYFMGLSRGVTHHHQMNVMNDSRMNNYHDYDGGEELEREMRELEELLSNLNPIAQDYVPPNNARPLLPNSAPYFDYVADGNTFVPTDSPVAAGTNFVTQNIVPRAHHHQMNVGNNLRMKNHHDDDGGEGFERDVRDFKRMLSNLNPMAQGFVRPMVANNIRRVLPNTGPYFAYVADGNTSVPPNPPVAVGGNFATQKQIGSSQGKGRENERTIMAQKEDVIRRTVYVLDIDNQVTEKQLADLFSSCGKLVEVRLCGDLNSILRFAFVEFTDEEGARNALSLAGTMLRCHPVKVMPSKTAIAPVNPALLPRSEDERERCTRTICCTNIDKKVTRKDIKHFFQSFCGEVVCMRLLGDEHHSTHIAFVEFTTAESAIAAHNCSGVVMGSFPIRINPSKTPVRPRSRSAKKTSGITFKSERKVF</sequence>
<organism evidence="3 4">
    <name type="scientific">Heracleum sosnowskyi</name>
    <dbReference type="NCBI Taxonomy" id="360622"/>
    <lineage>
        <taxon>Eukaryota</taxon>
        <taxon>Viridiplantae</taxon>
        <taxon>Streptophyta</taxon>
        <taxon>Embryophyta</taxon>
        <taxon>Tracheophyta</taxon>
        <taxon>Spermatophyta</taxon>
        <taxon>Magnoliopsida</taxon>
        <taxon>eudicotyledons</taxon>
        <taxon>Gunneridae</taxon>
        <taxon>Pentapetalae</taxon>
        <taxon>asterids</taxon>
        <taxon>campanulids</taxon>
        <taxon>Apiales</taxon>
        <taxon>Apiaceae</taxon>
        <taxon>Apioideae</taxon>
        <taxon>apioid superclade</taxon>
        <taxon>Tordylieae</taxon>
        <taxon>Tordyliinae</taxon>
        <taxon>Heracleum</taxon>
    </lineage>
</organism>
<reference evidence="3" key="2">
    <citation type="submission" date="2023-05" db="EMBL/GenBank/DDBJ databases">
        <authorList>
            <person name="Schelkunov M.I."/>
        </authorList>
    </citation>
    <scope>NUCLEOTIDE SEQUENCE</scope>
    <source>
        <strain evidence="3">Hsosn_3</strain>
        <tissue evidence="3">Leaf</tissue>
    </source>
</reference>
<dbReference type="EMBL" id="JAUIZM010000009">
    <property type="protein sequence ID" value="KAK1366393.1"/>
    <property type="molecule type" value="Genomic_DNA"/>
</dbReference>
<accession>A0AAD8MBS3</accession>
<gene>
    <name evidence="3" type="ORF">POM88_041954</name>
</gene>
<evidence type="ECO:0000259" key="2">
    <source>
        <dbReference type="PROSITE" id="PS50102"/>
    </source>
</evidence>
<evidence type="ECO:0000313" key="4">
    <source>
        <dbReference type="Proteomes" id="UP001237642"/>
    </source>
</evidence>
<dbReference type="CDD" id="cd12460">
    <property type="entry name" value="RRM2_CID8_like"/>
    <property type="match status" value="1"/>
</dbReference>
<feature type="domain" description="RRM" evidence="2">
    <location>
        <begin position="282"/>
        <end position="357"/>
    </location>
</feature>
<keyword evidence="4" id="KW-1185">Reference proteome</keyword>
<dbReference type="SMART" id="SM00360">
    <property type="entry name" value="RRM"/>
    <property type="match status" value="2"/>
</dbReference>
<evidence type="ECO:0000256" key="1">
    <source>
        <dbReference type="PROSITE-ProRule" id="PRU00176"/>
    </source>
</evidence>
<dbReference type="SUPFAM" id="SSF54928">
    <property type="entry name" value="RNA-binding domain, RBD"/>
    <property type="match status" value="2"/>
</dbReference>
<protein>
    <submittedName>
        <fullName evidence="3">Polyadenylate-binding protein-interacting protein 11</fullName>
    </submittedName>
</protein>
<dbReference type="PROSITE" id="PS50102">
    <property type="entry name" value="RRM"/>
    <property type="match status" value="2"/>
</dbReference>
<dbReference type="PANTHER" id="PTHR32343">
    <property type="entry name" value="SERINE/ARGININE-RICH SPLICING FACTOR"/>
    <property type="match status" value="1"/>
</dbReference>
<name>A0AAD8MBS3_9APIA</name>